<feature type="compositionally biased region" description="Polar residues" evidence="1">
    <location>
        <begin position="248"/>
        <end position="261"/>
    </location>
</feature>
<accession>A0A914QHB2</accession>
<feature type="compositionally biased region" description="Polar residues" evidence="1">
    <location>
        <begin position="1"/>
        <end position="23"/>
    </location>
</feature>
<dbReference type="Proteomes" id="UP000887578">
    <property type="component" value="Unplaced"/>
</dbReference>
<feature type="compositionally biased region" description="Low complexity" evidence="1">
    <location>
        <begin position="233"/>
        <end position="247"/>
    </location>
</feature>
<feature type="compositionally biased region" description="Basic residues" evidence="1">
    <location>
        <begin position="74"/>
        <end position="83"/>
    </location>
</feature>
<evidence type="ECO:0000313" key="3">
    <source>
        <dbReference type="WBParaSite" id="PDA_v2.g28919.t1"/>
    </source>
</evidence>
<feature type="compositionally biased region" description="Low complexity" evidence="1">
    <location>
        <begin position="24"/>
        <end position="35"/>
    </location>
</feature>
<feature type="region of interest" description="Disordered" evidence="1">
    <location>
        <begin position="160"/>
        <end position="207"/>
    </location>
</feature>
<reference evidence="3" key="1">
    <citation type="submission" date="2022-11" db="UniProtKB">
        <authorList>
            <consortium name="WormBaseParasite"/>
        </authorList>
    </citation>
    <scope>IDENTIFICATION</scope>
</reference>
<sequence length="339" mass="37344">MLSNLPSGQLYNSSMPPGQSATIQPNQAPPRQAHQQQHEPHAWNTNKYINYQKNAATEKSNQSFNDPNMMYHPPSKKPRHSMKTHGQPNYNKQPTNMQHLFNPNEALDYGQQQQSFAPIIPNISRNSYQPAKCGETPGWNDPLGQQQQSFAPIIPNISRNSYQPAKCGGTPGWNDPPPMNSLPPQKQHSLKKYPRPVDPSIQNNVPPVNQYSQYGYCNNQNTGAGSLQWNVPSNQYSQHGYGSSSQNVPGTQWNVPSSDQHPQYGGNGDGSGAQWTAPSVNQHPQYGYDGNQSSTGVGGGAQWNTPPVNQFPQHGYNGNQPQSNNGDGGAYPWNSGPKY</sequence>
<evidence type="ECO:0000256" key="1">
    <source>
        <dbReference type="SAM" id="MobiDB-lite"/>
    </source>
</evidence>
<proteinExistence type="predicted"/>
<protein>
    <submittedName>
        <fullName evidence="3">Enamelin</fullName>
    </submittedName>
</protein>
<organism evidence="2 3">
    <name type="scientific">Panagrolaimus davidi</name>
    <dbReference type="NCBI Taxonomy" id="227884"/>
    <lineage>
        <taxon>Eukaryota</taxon>
        <taxon>Metazoa</taxon>
        <taxon>Ecdysozoa</taxon>
        <taxon>Nematoda</taxon>
        <taxon>Chromadorea</taxon>
        <taxon>Rhabditida</taxon>
        <taxon>Tylenchina</taxon>
        <taxon>Panagrolaimomorpha</taxon>
        <taxon>Panagrolaimoidea</taxon>
        <taxon>Panagrolaimidae</taxon>
        <taxon>Panagrolaimus</taxon>
    </lineage>
</organism>
<feature type="compositionally biased region" description="Polar residues" evidence="1">
    <location>
        <begin position="302"/>
        <end position="325"/>
    </location>
</feature>
<dbReference type="WBParaSite" id="PDA_v2.g28919.t1">
    <property type="protein sequence ID" value="PDA_v2.g28919.t1"/>
    <property type="gene ID" value="PDA_v2.g28919"/>
</dbReference>
<feature type="compositionally biased region" description="Polar residues" evidence="1">
    <location>
        <begin position="57"/>
        <end position="66"/>
    </location>
</feature>
<dbReference type="AlphaFoldDB" id="A0A914QHB2"/>
<keyword evidence="2" id="KW-1185">Reference proteome</keyword>
<feature type="region of interest" description="Disordered" evidence="1">
    <location>
        <begin position="1"/>
        <end position="44"/>
    </location>
</feature>
<evidence type="ECO:0000313" key="2">
    <source>
        <dbReference type="Proteomes" id="UP000887578"/>
    </source>
</evidence>
<feature type="region of interest" description="Disordered" evidence="1">
    <location>
        <begin position="57"/>
        <end position="86"/>
    </location>
</feature>
<feature type="compositionally biased region" description="Polar residues" evidence="1">
    <location>
        <begin position="273"/>
        <end position="295"/>
    </location>
</feature>
<name>A0A914QHB2_9BILA</name>
<feature type="region of interest" description="Disordered" evidence="1">
    <location>
        <begin position="228"/>
        <end position="339"/>
    </location>
</feature>